<dbReference type="Pfam" id="PF21090">
    <property type="entry name" value="P-loop_SecA"/>
    <property type="match status" value="1"/>
</dbReference>
<reference evidence="14" key="3">
    <citation type="submission" date="2019-06" db="EMBL/GenBank/DDBJ databases">
        <authorList>
            <person name="Poynton C."/>
            <person name="Hasenbein S."/>
            <person name="Benoit J.B."/>
            <person name="Sepulveda M.S."/>
            <person name="Poelchau M.F."/>
            <person name="Murali S.C."/>
            <person name="Chen S."/>
            <person name="Glastad K.M."/>
            <person name="Werren J.H."/>
            <person name="Vineis J.H."/>
            <person name="Bowen J.L."/>
            <person name="Friedrich M."/>
            <person name="Jones J."/>
            <person name="Robertson H.M."/>
            <person name="Feyereisen R."/>
            <person name="Mechler-Hickson A."/>
            <person name="Mathers N."/>
            <person name="Lee C.E."/>
            <person name="Colbourne J.K."/>
            <person name="Biales A."/>
            <person name="Johnston J.S."/>
            <person name="Wellborn G.A."/>
            <person name="Rosendale A.J."/>
            <person name="Cridge A.G."/>
            <person name="Munoz-Torres M.C."/>
            <person name="Bain P.A."/>
            <person name="Manny A.R."/>
            <person name="Major K.M."/>
            <person name="Lambert F.N."/>
            <person name="Vulpe C.D."/>
            <person name="Tuck P."/>
            <person name="Blalock B.J."/>
            <person name="Lin Y.-Y."/>
            <person name="Smith M.E."/>
            <person name="Ochoa-Acuna H."/>
            <person name="Chen M.-J.M."/>
            <person name="Childers C.P."/>
            <person name="Qu J."/>
            <person name="Dugan S."/>
            <person name="Lee S.L."/>
            <person name="Chao H."/>
            <person name="Dinh H."/>
            <person name="Han Y."/>
            <person name="Doddapaneni H."/>
            <person name="Worley K.C."/>
            <person name="Muzny D.M."/>
            <person name="Gibbs R.A."/>
            <person name="Richards S."/>
        </authorList>
    </citation>
    <scope>NUCLEOTIDE SEQUENCE</scope>
    <source>
        <strain evidence="14">HAZT.00-mixed</strain>
        <tissue evidence="14">Whole organism</tissue>
    </source>
</reference>
<dbReference type="Proteomes" id="UP000711488">
    <property type="component" value="Unassembled WGS sequence"/>
</dbReference>
<dbReference type="SMART" id="SM00957">
    <property type="entry name" value="SecA_DEAD"/>
    <property type="match status" value="1"/>
</dbReference>
<dbReference type="SUPFAM" id="SSF52540">
    <property type="entry name" value="P-loop containing nucleoside triphosphate hydrolases"/>
    <property type="match status" value="2"/>
</dbReference>
<dbReference type="InterPro" id="IPR001650">
    <property type="entry name" value="Helicase_C-like"/>
</dbReference>
<dbReference type="GO" id="GO:0017038">
    <property type="term" value="P:protein import"/>
    <property type="evidence" value="ECO:0007669"/>
    <property type="project" value="InterPro"/>
</dbReference>
<dbReference type="GO" id="GO:0006886">
    <property type="term" value="P:intracellular protein transport"/>
    <property type="evidence" value="ECO:0007669"/>
    <property type="project" value="InterPro"/>
</dbReference>
<name>A0A6A0H356_HYAAZ</name>
<dbReference type="GO" id="GO:0016020">
    <property type="term" value="C:membrane"/>
    <property type="evidence" value="ECO:0007669"/>
    <property type="project" value="InterPro"/>
</dbReference>
<dbReference type="InterPro" id="IPR000185">
    <property type="entry name" value="SecA"/>
</dbReference>
<evidence type="ECO:0000256" key="3">
    <source>
        <dbReference type="ARBA" id="ARBA00022741"/>
    </source>
</evidence>
<feature type="domain" description="SecA family profile" evidence="13">
    <location>
        <begin position="454"/>
        <end position="1118"/>
    </location>
</feature>
<dbReference type="EMBL" id="JQDR03009392">
    <property type="protein sequence ID" value="KAA0195739.1"/>
    <property type="molecule type" value="Genomic_DNA"/>
</dbReference>
<gene>
    <name evidence="14" type="ORF">HAZT_HAZT003730</name>
</gene>
<keyword evidence="1" id="KW-0813">Transport</keyword>
<evidence type="ECO:0000256" key="7">
    <source>
        <dbReference type="ARBA" id="ARBA00023010"/>
    </source>
</evidence>
<dbReference type="InterPro" id="IPR014018">
    <property type="entry name" value="SecA_motor_DEAD"/>
</dbReference>
<comment type="caution">
    <text evidence="14">The sequence shown here is derived from an EMBL/GenBank/DDBJ whole genome shotgun (WGS) entry which is preliminary data.</text>
</comment>
<dbReference type="PANTHER" id="PTHR30612">
    <property type="entry name" value="SECA INNER MEMBRANE COMPONENT OF SEC PROTEIN SECRETION SYSTEM"/>
    <property type="match status" value="1"/>
</dbReference>
<keyword evidence="8" id="KW-0472">Membrane</keyword>
<dbReference type="PROSITE" id="PS51196">
    <property type="entry name" value="SECA_MOTOR_DEAD"/>
    <property type="match status" value="1"/>
</dbReference>
<evidence type="ECO:0000256" key="4">
    <source>
        <dbReference type="ARBA" id="ARBA00022840"/>
    </source>
</evidence>
<feature type="coiled-coil region" evidence="9">
    <location>
        <begin position="1181"/>
        <end position="1222"/>
    </location>
</feature>
<dbReference type="Pfam" id="PF07517">
    <property type="entry name" value="SecA_DEAD"/>
    <property type="match status" value="1"/>
</dbReference>
<feature type="domain" description="Helicase C-terminal" evidence="12">
    <location>
        <begin position="953"/>
        <end position="1132"/>
    </location>
</feature>
<evidence type="ECO:0000256" key="2">
    <source>
        <dbReference type="ARBA" id="ARBA00022490"/>
    </source>
</evidence>
<dbReference type="PROSITE" id="PS51192">
    <property type="entry name" value="HELICASE_ATP_BIND_1"/>
    <property type="match status" value="1"/>
</dbReference>
<dbReference type="SUPFAM" id="SSF48371">
    <property type="entry name" value="ARM repeat"/>
    <property type="match status" value="1"/>
</dbReference>
<evidence type="ECO:0000313" key="14">
    <source>
        <dbReference type="EMBL" id="KAA0195739.1"/>
    </source>
</evidence>
<dbReference type="Gene3D" id="3.40.50.300">
    <property type="entry name" value="P-loop containing nucleotide triphosphate hydrolases"/>
    <property type="match status" value="2"/>
</dbReference>
<dbReference type="InterPro" id="IPR036670">
    <property type="entry name" value="SecA_X-link_sf"/>
</dbReference>
<feature type="non-terminal residue" evidence="14">
    <location>
        <position position="2248"/>
    </location>
</feature>
<reference evidence="14" key="2">
    <citation type="journal article" date="2018" name="Environ. Sci. Technol.">
        <title>The Toxicogenome of Hyalella azteca: A Model for Sediment Ecotoxicology and Evolutionary Toxicology.</title>
        <authorList>
            <person name="Poynton H.C."/>
            <person name="Hasenbein S."/>
            <person name="Benoit J.B."/>
            <person name="Sepulveda M.S."/>
            <person name="Poelchau M.F."/>
            <person name="Hughes D.S.T."/>
            <person name="Murali S.C."/>
            <person name="Chen S."/>
            <person name="Glastad K.M."/>
            <person name="Goodisman M.A.D."/>
            <person name="Werren J.H."/>
            <person name="Vineis J.H."/>
            <person name="Bowen J.L."/>
            <person name="Friedrich M."/>
            <person name="Jones J."/>
            <person name="Robertson H.M."/>
            <person name="Feyereisen R."/>
            <person name="Mechler-Hickson A."/>
            <person name="Mathers N."/>
            <person name="Lee C.E."/>
            <person name="Colbourne J.K."/>
            <person name="Biales A."/>
            <person name="Johnston J.S."/>
            <person name="Wellborn G.A."/>
            <person name="Rosendale A.J."/>
            <person name="Cridge A.G."/>
            <person name="Munoz-Torres M.C."/>
            <person name="Bain P.A."/>
            <person name="Manny A.R."/>
            <person name="Major K.M."/>
            <person name="Lambert F.N."/>
            <person name="Vulpe C.D."/>
            <person name="Tuck P."/>
            <person name="Blalock B.J."/>
            <person name="Lin Y.Y."/>
            <person name="Smith M.E."/>
            <person name="Ochoa-Acuna H."/>
            <person name="Chen M.M."/>
            <person name="Childers C.P."/>
            <person name="Qu J."/>
            <person name="Dugan S."/>
            <person name="Lee S.L."/>
            <person name="Chao H."/>
            <person name="Dinh H."/>
            <person name="Han Y."/>
            <person name="Doddapaneni H."/>
            <person name="Worley K.C."/>
            <person name="Muzny D.M."/>
            <person name="Gibbs R.A."/>
            <person name="Richards S."/>
        </authorList>
    </citation>
    <scope>NUCLEOTIDE SEQUENCE</scope>
    <source>
        <strain evidence="14">HAZT.00-mixed</strain>
        <tissue evidence="14">Whole organism</tissue>
    </source>
</reference>
<dbReference type="SUPFAM" id="SSF81767">
    <property type="entry name" value="Pre-protein crosslinking domain of SecA"/>
    <property type="match status" value="1"/>
</dbReference>
<keyword evidence="9" id="KW-0175">Coiled coil</keyword>
<dbReference type="InterPro" id="IPR044722">
    <property type="entry name" value="SecA_SF2_C"/>
</dbReference>
<feature type="coiled-coil region" evidence="9">
    <location>
        <begin position="472"/>
        <end position="499"/>
    </location>
</feature>
<evidence type="ECO:0000256" key="1">
    <source>
        <dbReference type="ARBA" id="ARBA00022448"/>
    </source>
</evidence>
<organism evidence="14">
    <name type="scientific">Hyalella azteca</name>
    <name type="common">Amphipod</name>
    <dbReference type="NCBI Taxonomy" id="294128"/>
    <lineage>
        <taxon>Eukaryota</taxon>
        <taxon>Metazoa</taxon>
        <taxon>Ecdysozoa</taxon>
        <taxon>Arthropoda</taxon>
        <taxon>Crustacea</taxon>
        <taxon>Multicrustacea</taxon>
        <taxon>Malacostraca</taxon>
        <taxon>Eumalacostraca</taxon>
        <taxon>Peracarida</taxon>
        <taxon>Amphipoda</taxon>
        <taxon>Senticaudata</taxon>
        <taxon>Talitrida</taxon>
        <taxon>Talitroidea</taxon>
        <taxon>Hyalellidae</taxon>
        <taxon>Hyalella</taxon>
    </lineage>
</organism>
<keyword evidence="7" id="KW-0811">Translocation</keyword>
<evidence type="ECO:0000256" key="8">
    <source>
        <dbReference type="ARBA" id="ARBA00023136"/>
    </source>
</evidence>
<dbReference type="InterPro" id="IPR014001">
    <property type="entry name" value="Helicase_ATP-bd"/>
</dbReference>
<dbReference type="PRINTS" id="PR00906">
    <property type="entry name" value="SECA"/>
</dbReference>
<evidence type="ECO:0000259" key="12">
    <source>
        <dbReference type="PROSITE" id="PS51194"/>
    </source>
</evidence>
<dbReference type="InterPro" id="IPR027417">
    <property type="entry name" value="P-loop_NTPase"/>
</dbReference>
<evidence type="ECO:0000256" key="9">
    <source>
        <dbReference type="SAM" id="Coils"/>
    </source>
</evidence>
<dbReference type="PROSITE" id="PS51194">
    <property type="entry name" value="HELICASE_CTER"/>
    <property type="match status" value="1"/>
</dbReference>
<accession>A0A6A0H356</accession>
<protein>
    <submittedName>
        <fullName evidence="14">Uncharacterized protein</fullName>
    </submittedName>
</protein>
<keyword evidence="5" id="KW-0653">Protein transport</keyword>
<keyword evidence="4" id="KW-0067">ATP-binding</keyword>
<dbReference type="GO" id="GO:0005524">
    <property type="term" value="F:ATP binding"/>
    <property type="evidence" value="ECO:0007669"/>
    <property type="project" value="UniProtKB-KW"/>
</dbReference>
<evidence type="ECO:0000256" key="10">
    <source>
        <dbReference type="SAM" id="MobiDB-lite"/>
    </source>
</evidence>
<evidence type="ECO:0000256" key="5">
    <source>
        <dbReference type="ARBA" id="ARBA00022927"/>
    </source>
</evidence>
<keyword evidence="6" id="KW-1278">Translocase</keyword>
<feature type="region of interest" description="Disordered" evidence="10">
    <location>
        <begin position="2205"/>
        <end position="2248"/>
    </location>
</feature>
<proteinExistence type="predicted"/>
<dbReference type="GO" id="GO:0006605">
    <property type="term" value="P:protein targeting"/>
    <property type="evidence" value="ECO:0007669"/>
    <property type="project" value="InterPro"/>
</dbReference>
<keyword evidence="3" id="KW-0547">Nucleotide-binding</keyword>
<evidence type="ECO:0000259" key="11">
    <source>
        <dbReference type="PROSITE" id="PS51192"/>
    </source>
</evidence>
<dbReference type="PANTHER" id="PTHR30612:SF0">
    <property type="entry name" value="CHLOROPLAST PROTEIN-TRANSPORTING ATPASE"/>
    <property type="match status" value="1"/>
</dbReference>
<dbReference type="InterPro" id="IPR011115">
    <property type="entry name" value="SecA_DEAD"/>
</dbReference>
<reference evidence="14" key="1">
    <citation type="submission" date="2014-08" db="EMBL/GenBank/DDBJ databases">
        <authorList>
            <person name="Murali S."/>
            <person name="Richards S."/>
            <person name="Bandaranaike D."/>
            <person name="Bellair M."/>
            <person name="Blankenburg K."/>
            <person name="Chao H."/>
            <person name="Dinh H."/>
            <person name="Doddapaneni H."/>
            <person name="Dugan-Rocha S."/>
            <person name="Elkadiri S."/>
            <person name="Gnanaolivu R."/>
            <person name="Hughes D."/>
            <person name="Lee S."/>
            <person name="Li M."/>
            <person name="Ming W."/>
            <person name="Munidasa M."/>
            <person name="Muniz J."/>
            <person name="Nguyen L."/>
            <person name="Osuji N."/>
            <person name="Pu L.-L."/>
            <person name="Puazo M."/>
            <person name="Skinner E."/>
            <person name="Qu C."/>
            <person name="Quiroz J."/>
            <person name="Raj R."/>
            <person name="Weissenberger G."/>
            <person name="Xin Y."/>
            <person name="Zou X."/>
            <person name="Han Y."/>
            <person name="Worley K."/>
            <person name="Muzny D."/>
            <person name="Gibbs R."/>
        </authorList>
    </citation>
    <scope>NUCLEOTIDE SEQUENCE</scope>
    <source>
        <strain evidence="14">HAZT.00-mixed</strain>
        <tissue evidence="14">Whole organism</tissue>
    </source>
</reference>
<evidence type="ECO:0000259" key="13">
    <source>
        <dbReference type="PROSITE" id="PS51196"/>
    </source>
</evidence>
<dbReference type="Gene3D" id="3.90.1440.10">
    <property type="entry name" value="SecA, preprotein cross-linking domain"/>
    <property type="match status" value="1"/>
</dbReference>
<dbReference type="InterPro" id="IPR016024">
    <property type="entry name" value="ARM-type_fold"/>
</dbReference>
<keyword evidence="2" id="KW-0963">Cytoplasm</keyword>
<feature type="domain" description="Helicase ATP-binding" evidence="11">
    <location>
        <begin position="578"/>
        <end position="719"/>
    </location>
</feature>
<evidence type="ECO:0000256" key="6">
    <source>
        <dbReference type="ARBA" id="ARBA00022967"/>
    </source>
</evidence>
<sequence>MVSKVKRNKQIVTMTKQTVISKNVAKNSEEIDFKLLDLSDRIKSFKRTVKITTVVSPKETEETEEEDSQSGTDRSMLRATWAETVNLYTLVSQGKCVTNFEGLVSLLNIPEDFCTFFVDAVWGKYWKLKKITDPDILLNFVEEIMNRTAEEYEKKILFFKAVRVRKKSYDREEIKQIIIAEINLVRQDAVNALYNCALRDKKTVLTEEVMKKIQDYAHKTEKKIPDDTVVRTVEKLLSVPDFFEEAFSVTHRVIVNVTADDINRSTLIVAIFENAVNNNQTLSSDLLEKLELAMAYDTMEPSILKVFIYQAQKGEKLTPNLNMILLNKLSTGQLPALKLEMLSCLGSLIEANQTDIGRYLPQVNQILTEQISSDNNVVQNMCITAVRKLITFCKHVDEDLLQKLVDVATRSDCNEYVRNEIALTFGLIKDEYNPVIKLFSTPCIKRCQQIVTECPTFDEIIQEIHQLAVENHFQVEGKVKDLNELLDELRDKNQSESELVCKLKEQNSLNIQQSIFQEQEDKLTWNKKQIVSWAEQFKPGSGKTFTDNEAIAVIYRANYLVNGHELTYPQILCSLIALKTVGSNNGKLLEVATGEGKSTIISILAIIYSLRGKNVDILTSSPILAERDAKQQAKLYKMFNLKCSDNSDKTIYLKGKKDCYSANIVYGEMSQFQFDILRDNYSKLDTLGDRNLCVAIVDEVDSMLIDDSSKIARLSSTVPGIDHLQALYVFIWQHLVSIKSRLFMVNNKLYFVKGTLGFDDGAFTLEYADANGDIMKIPDLEVHFAQVRGRSPLAEAVEDLDEFLRNSLMFYLNDVMEQNTIYIPRHFANFIENQKSEWIKNAVEALRFQENVQYIVQDGKIKPVDYHNTGIVQSFTSWGDGLQQFLQLKHNLKMTSETLITNFLSNVGLVHKYEHVCGLTGTLGSKAARKLLKSVYSVQLLNIPEKRKKLFLQLESIVVEDEDSWMEEIAANIVLESKKKRGILVVCETIESAVQVSDLVKNKLHPHSLKLYTINDVNQEKNIEKIRPGQVIIATNLAGRGTDIRTDEIEATGGLHVILTFMPTNQRVEDQAFGRTARQGRRGTGIMILNAQNGDGFRGNTIGMSNKTMKEQRDIIESEQLHTFQNHELKLIQVKDELFDIFCSFLNEVRVQIRKETRSKLSIVRNWFTEGEPTVYELCMLAALEEQWAAFLRKLDNYEIKCEEAEDKCRALIDQLRIYFRKNQLFKNPYYLITIANDMLVNTGTVPTSNTNEALGFFQKAVHLDHSNQRKRLKTSSKSVEVSQEEKDVFSPGAAHVGIAWCKLLLKEKGYKDEALSSFKVALKCLANEMSVLNATQLLLEQRQAGFVDSPLYNQLNTQASIIGSYMNGIESSINALKRSKRMIDLVAVKRHEVTAGKPGILETITHHNDLERRKADLSFTELNQTSAEIVIQELRKKNFEFSLEFQKLSSKEVSFILNGANLEQEDMEITSVKNVRDLFTKGSAPAYELDQFAARGLEHIIELNEKLFVPWRSVAAVAALGISQIIIGSVLIAIGLGSPFGWGIVTEGASDLPMAFKAYKTRQFNWRDYSKQKTVSLAISAATMGINYWETGLNAASSAVFSEVGREVMEQAGVQVVVNRKLAGQVVLNTSKNLKSLAGKACRKAAMAVAKECTSTAIQHLSDFSFALLKPKICESVQSKVTSAFKRHPELVIILRQLNAIDRVAKSHRLQIKVDNIVKKTSSIVITDFMKNENVSICSPLIKCVLSDSNMNGGNASIPTKVITTLNGLHQVNILADKIIEALLTKLRVFDAYSSTISLILIRDLKIRKDFAIVIAKKLKELEIFDENDNFLVDGKTTTKEKIDKLMHDWKTTPQLLMDELSRQLKEYSTLKADLEKCIEFTNELYDTFVNSDFECVSTVIKSVSDQIAQQLVKVMDPLLMQPWPPGYSMAENGLTDSISNHGAEIKYQKLLVKPGLTEEELTFMANYRKFRTVTQLLDRNARDHLTTHSNDGLNYNTITDDATRIPLDPSVHRMANDIREGKSINLALMSTLAKANGIKVKFVDDLQYTKTQEDVENDVEVMYVKEDRERRVSFALCLNSDGKFKKIEGRSHCCVFEAFSEILARKCIVKSVAELRAELADQIVLNSESFSEEIAAEAWVVKKYSDSSKRSFSVGLFHDETGKLEIVKCDDMAMIDDIRIDANHDAAAAGSFERAAERVGLSRRGSVQNSDSWHPAEHRGSSSSVQDLAKAITENKHSQSGLLERV</sequence>